<sequence length="82" mass="9107">MGQEALTRKSAPMQLSVSISRLISIHKPGSAATGYTVKLESGEKKKQVGSKIMKPKKRFYSNRSYSQPSKEKAKEPICTSEF</sequence>
<proteinExistence type="predicted"/>
<feature type="region of interest" description="Disordered" evidence="1">
    <location>
        <begin position="44"/>
        <end position="82"/>
    </location>
</feature>
<organism evidence="2 3">
    <name type="scientific">Bacteroides pyogenes F0041</name>
    <dbReference type="NCBI Taxonomy" id="1321819"/>
    <lineage>
        <taxon>Bacteria</taxon>
        <taxon>Pseudomonadati</taxon>
        <taxon>Bacteroidota</taxon>
        <taxon>Bacteroidia</taxon>
        <taxon>Bacteroidales</taxon>
        <taxon>Bacteroidaceae</taxon>
        <taxon>Bacteroides</taxon>
    </lineage>
</organism>
<dbReference type="HOGENOM" id="CLU_2551305_0_0_10"/>
<evidence type="ECO:0000313" key="2">
    <source>
        <dbReference type="EMBL" id="ERI81265.1"/>
    </source>
</evidence>
<comment type="caution">
    <text evidence="2">The sequence shown here is derived from an EMBL/GenBank/DDBJ whole genome shotgun (WGS) entry which is preliminary data.</text>
</comment>
<evidence type="ECO:0000256" key="1">
    <source>
        <dbReference type="SAM" id="MobiDB-lite"/>
    </source>
</evidence>
<dbReference type="EMBL" id="AWSV01000167">
    <property type="protein sequence ID" value="ERI81265.1"/>
    <property type="molecule type" value="Genomic_DNA"/>
</dbReference>
<evidence type="ECO:0000313" key="3">
    <source>
        <dbReference type="Proteomes" id="UP000016496"/>
    </source>
</evidence>
<protein>
    <submittedName>
        <fullName evidence="2">Uncharacterized protein</fullName>
    </submittedName>
</protein>
<accession>U2C9Q6</accession>
<dbReference type="Proteomes" id="UP000016496">
    <property type="component" value="Unassembled WGS sequence"/>
</dbReference>
<dbReference type="AlphaFoldDB" id="U2C9Q6"/>
<reference evidence="2 3" key="1">
    <citation type="submission" date="2013-08" db="EMBL/GenBank/DDBJ databases">
        <authorList>
            <person name="Weinstock G."/>
            <person name="Sodergren E."/>
            <person name="Wylie T."/>
            <person name="Fulton L."/>
            <person name="Fulton R."/>
            <person name="Fronick C."/>
            <person name="O'Laughlin M."/>
            <person name="Godfrey J."/>
            <person name="Miner T."/>
            <person name="Herter B."/>
            <person name="Appelbaum E."/>
            <person name="Cordes M."/>
            <person name="Lek S."/>
            <person name="Wollam A."/>
            <person name="Pepin K.H."/>
            <person name="Palsikar V.B."/>
            <person name="Mitreva M."/>
            <person name="Wilson R.K."/>
        </authorList>
    </citation>
    <scope>NUCLEOTIDE SEQUENCE [LARGE SCALE GENOMIC DNA]</scope>
    <source>
        <strain evidence="2 3">F0041</strain>
    </source>
</reference>
<name>U2C9Q6_9BACE</name>
<gene>
    <name evidence="2" type="ORF">HMPREF1981_03306</name>
</gene>
<dbReference type="PATRIC" id="fig|1321819.3.peg.3050"/>